<comment type="caution">
    <text evidence="1">The sequence shown here is derived from an EMBL/GenBank/DDBJ whole genome shotgun (WGS) entry which is preliminary data.</text>
</comment>
<proteinExistence type="predicted"/>
<reference evidence="1 2" key="1">
    <citation type="submission" date="2021-01" db="EMBL/GenBank/DDBJ databases">
        <title>Chryseolinea sp. Jin1 Genome sequencing and assembly.</title>
        <authorList>
            <person name="Kim I."/>
        </authorList>
    </citation>
    <scope>NUCLEOTIDE SEQUENCE [LARGE SCALE GENOMIC DNA]</scope>
    <source>
        <strain evidence="1 2">Jin1</strain>
    </source>
</reference>
<evidence type="ECO:0000313" key="2">
    <source>
        <dbReference type="Proteomes" id="UP000613030"/>
    </source>
</evidence>
<accession>A0ABS1KPP9</accession>
<dbReference type="EMBL" id="JAERRB010000003">
    <property type="protein sequence ID" value="MBL0741401.1"/>
    <property type="molecule type" value="Genomic_DNA"/>
</dbReference>
<keyword evidence="2" id="KW-1185">Reference proteome</keyword>
<dbReference type="Proteomes" id="UP000613030">
    <property type="component" value="Unassembled WGS sequence"/>
</dbReference>
<evidence type="ECO:0000313" key="1">
    <source>
        <dbReference type="EMBL" id="MBL0741401.1"/>
    </source>
</evidence>
<protein>
    <recommendedName>
        <fullName evidence="3">Cytochrome c domain-containing protein</fullName>
    </recommendedName>
</protein>
<sequence>MKTPLVQKLSLLGSLLLLLTLVPVSCKKIEVRPDVGMRGVDLSQDQEVNPAFEMNPPIAKNIVIQKLDDKVNNLLVIADFGKGILKSRYHAIELASGKVVLRDDGKGVDEKADDGKFSIAMHDDLDALEQDIAAVEKNRGLLEKEMAVGFNSREVVQRDVSFLKDIRLEDFRKGRRIPTPPNRLCRALLDVSPEHSLMVVNAGVVSSTEAQNTGAWTFGTLLNNVANEAVTGVSASTLLKNLLLIFQHDMMVNSDLAAARGHVVQVIINLVEESSHPDPTTWDLSNWQNMPIDPYKLRAPLVAIVNRLDLRGNMGYGQLNSGEGRFVFALVAPNGDTMGTLIFEYSIPIRTCVDLRDYAQRWYDLKNQPLGSPAYNSALKAITDVFATANADPSRTNGSALKVVRTNEFWLDTEGHWEMREFKLDPDTHQFVLSTTAQEPSEKFNEASAVDTPPDVNNLVAWINAHEAEVIADKHSVPLTVEDQMTHTQVPFLGAKANVENGRWNAPGVVPEARHHFSLNTCTGCHRQETNTPDFRHIGPSVGFGTVLSGFLTGIDVPDPVQPLIMHHFNDLAFREDKLEELLCTNCRRPFLDLVDLLALQANAMVH</sequence>
<name>A0ABS1KPP9_9BACT</name>
<organism evidence="1 2">
    <name type="scientific">Chryseolinea lacunae</name>
    <dbReference type="NCBI Taxonomy" id="2801331"/>
    <lineage>
        <taxon>Bacteria</taxon>
        <taxon>Pseudomonadati</taxon>
        <taxon>Bacteroidota</taxon>
        <taxon>Cytophagia</taxon>
        <taxon>Cytophagales</taxon>
        <taxon>Fulvivirgaceae</taxon>
        <taxon>Chryseolinea</taxon>
    </lineage>
</organism>
<evidence type="ECO:0008006" key="3">
    <source>
        <dbReference type="Google" id="ProtNLM"/>
    </source>
</evidence>
<gene>
    <name evidence="1" type="ORF">JI741_09225</name>
</gene>
<dbReference type="RefSeq" id="WP_202008782.1">
    <property type="nucleotide sequence ID" value="NZ_JAERRB010000003.1"/>
</dbReference>